<dbReference type="AlphaFoldDB" id="A0A1I8GQT9"/>
<reference evidence="2" key="1">
    <citation type="submission" date="2016-11" db="UniProtKB">
        <authorList>
            <consortium name="WormBaseParasite"/>
        </authorList>
    </citation>
    <scope>IDENTIFICATION</scope>
</reference>
<evidence type="ECO:0000313" key="2">
    <source>
        <dbReference type="WBParaSite" id="maker-uti_cns_0002723-snap-gene-0.3-mRNA-1"/>
    </source>
</evidence>
<organism evidence="1 2">
    <name type="scientific">Macrostomum lignano</name>
    <dbReference type="NCBI Taxonomy" id="282301"/>
    <lineage>
        <taxon>Eukaryota</taxon>
        <taxon>Metazoa</taxon>
        <taxon>Spiralia</taxon>
        <taxon>Lophotrochozoa</taxon>
        <taxon>Platyhelminthes</taxon>
        <taxon>Rhabditophora</taxon>
        <taxon>Macrostomorpha</taxon>
        <taxon>Macrostomida</taxon>
        <taxon>Macrostomidae</taxon>
        <taxon>Macrostomum</taxon>
    </lineage>
</organism>
<accession>A0A1I8GQT9</accession>
<evidence type="ECO:0000313" key="1">
    <source>
        <dbReference type="Proteomes" id="UP000095280"/>
    </source>
</evidence>
<keyword evidence="1" id="KW-1185">Reference proteome</keyword>
<name>A0A1I8GQT9_9PLAT</name>
<sequence length="261" mass="30139">MLSKTCRSSFKLRVGELESQDRFAQFANQTRRQQPNVMKSLQWFDDFGCSSSSSSSSPQVVESPQSRADVNRSVAATDEEDPEDAVRSSSNSKQLLDDNNNSKGIDVLNLPSTAEALVKQKTWIVINFRYRMRWHQAKPFLEKHSKEDAYKPENLNYWTRYVRVSQHRKVPFLNAVRAFRNRMQCPGIQMRYTLNAFHHKGADTERNKNPGPLHPSALPVFRCPDDIPEFRKMANAVINVFVTTDDAFFDEFWKEVLSKQA</sequence>
<proteinExistence type="predicted"/>
<protein>
    <submittedName>
        <fullName evidence="2">RGS domain-containing protein</fullName>
    </submittedName>
</protein>
<dbReference type="Proteomes" id="UP000095280">
    <property type="component" value="Unplaced"/>
</dbReference>
<dbReference type="WBParaSite" id="maker-uti_cns_0002723-snap-gene-0.3-mRNA-1">
    <property type="protein sequence ID" value="maker-uti_cns_0002723-snap-gene-0.3-mRNA-1"/>
    <property type="gene ID" value="maker-uti_cns_0002723-snap-gene-0.3"/>
</dbReference>